<name>A0A318HTX6_BURPY</name>
<dbReference type="InterPro" id="IPR052909">
    <property type="entry name" value="Transposase_6_like"/>
</dbReference>
<dbReference type="PANTHER" id="PTHR46637">
    <property type="entry name" value="TIS1421-TRANSPOSASE PROTEIN A"/>
    <property type="match status" value="1"/>
</dbReference>
<protein>
    <submittedName>
        <fullName evidence="2">Putative transposase of IS4/5 family DUF4096</fullName>
    </submittedName>
</protein>
<evidence type="ECO:0000259" key="1">
    <source>
        <dbReference type="Pfam" id="PF13340"/>
    </source>
</evidence>
<dbReference type="EMBL" id="QJJY01000044">
    <property type="protein sequence ID" value="PXX21944.1"/>
    <property type="molecule type" value="Genomic_DNA"/>
</dbReference>
<evidence type="ECO:0000313" key="2">
    <source>
        <dbReference type="EMBL" id="PXX21944.1"/>
    </source>
</evidence>
<dbReference type="PANTHER" id="PTHR46637:SF1">
    <property type="entry name" value="BLL5188 PROTEIN"/>
    <property type="match status" value="1"/>
</dbReference>
<evidence type="ECO:0000313" key="3">
    <source>
        <dbReference type="Proteomes" id="UP000247755"/>
    </source>
</evidence>
<comment type="caution">
    <text evidence="2">The sequence shown here is derived from an EMBL/GenBank/DDBJ whole genome shotgun (WGS) entry which is preliminary data.</text>
</comment>
<dbReference type="Proteomes" id="UP000247755">
    <property type="component" value="Unassembled WGS sequence"/>
</dbReference>
<dbReference type="InterPro" id="IPR025161">
    <property type="entry name" value="IS402-like_dom"/>
</dbReference>
<proteinExistence type="predicted"/>
<organism evidence="2 3">
    <name type="scientific">Burkholderia pyrrocinia</name>
    <name type="common">Pseudomonas pyrrocinia</name>
    <dbReference type="NCBI Taxonomy" id="60550"/>
    <lineage>
        <taxon>Bacteria</taxon>
        <taxon>Pseudomonadati</taxon>
        <taxon>Pseudomonadota</taxon>
        <taxon>Betaproteobacteria</taxon>
        <taxon>Burkholderiales</taxon>
        <taxon>Burkholderiaceae</taxon>
        <taxon>Burkholderia</taxon>
        <taxon>Burkholderia cepacia complex</taxon>
    </lineage>
</organism>
<dbReference type="AlphaFoldDB" id="A0A318HTX6"/>
<sequence>MAKPILDDELWSLIHPLLPPPKPRRTRYPGRKPLDDRAVLTGILFVLQSGIPWEMLPQEMGCGSGMSCWRRLRDWQQAGV</sequence>
<feature type="domain" description="Insertion element IS402-like" evidence="1">
    <location>
        <begin position="6"/>
        <end position="80"/>
    </location>
</feature>
<reference evidence="2 3" key="1">
    <citation type="submission" date="2018-05" db="EMBL/GenBank/DDBJ databases">
        <title>Comparative genomics of bacterial root endophytes of switchgrass collected from native prairies over two seasons.</title>
        <authorList>
            <person name="Tang Y."/>
        </authorList>
    </citation>
    <scope>NUCLEOTIDE SEQUENCE [LARGE SCALE GENOMIC DNA]</scope>
    <source>
        <strain evidence="2 3">NFIX32</strain>
    </source>
</reference>
<accession>A0A318HTX6</accession>
<gene>
    <name evidence="2" type="ORF">NA66_104433</name>
</gene>
<dbReference type="Pfam" id="PF13340">
    <property type="entry name" value="DUF4096"/>
    <property type="match status" value="1"/>
</dbReference>